<keyword evidence="2" id="KW-1185">Reference proteome</keyword>
<protein>
    <submittedName>
        <fullName evidence="1">Uncharacterized protein</fullName>
    </submittedName>
</protein>
<reference evidence="1 2" key="1">
    <citation type="submission" date="2019-06" db="EMBL/GenBank/DDBJ databases">
        <authorList>
            <person name="Lee I."/>
            <person name="Jang G.I."/>
            <person name="Hwang C.Y."/>
        </authorList>
    </citation>
    <scope>NUCLEOTIDE SEQUENCE [LARGE SCALE GENOMIC DNA]</scope>
    <source>
        <strain evidence="1 2">PAMC 28131</strain>
    </source>
</reference>
<evidence type="ECO:0000313" key="2">
    <source>
        <dbReference type="Proteomes" id="UP000319897"/>
    </source>
</evidence>
<evidence type="ECO:0000313" key="1">
    <source>
        <dbReference type="EMBL" id="TPE59764.1"/>
    </source>
</evidence>
<gene>
    <name evidence="1" type="ORF">FJQ54_12565</name>
</gene>
<dbReference type="AlphaFoldDB" id="A0A501XHI0"/>
<name>A0A501XHI0_9SPHN</name>
<organism evidence="1 2">
    <name type="scientific">Sandaracinobacter neustonicus</name>
    <dbReference type="NCBI Taxonomy" id="1715348"/>
    <lineage>
        <taxon>Bacteria</taxon>
        <taxon>Pseudomonadati</taxon>
        <taxon>Pseudomonadota</taxon>
        <taxon>Alphaproteobacteria</taxon>
        <taxon>Sphingomonadales</taxon>
        <taxon>Sphingosinicellaceae</taxon>
        <taxon>Sandaracinobacter</taxon>
    </lineage>
</organism>
<dbReference type="RefSeq" id="WP_140928773.1">
    <property type="nucleotide sequence ID" value="NZ_VFSU01000029.1"/>
</dbReference>
<dbReference type="EMBL" id="VFSU01000029">
    <property type="protein sequence ID" value="TPE59764.1"/>
    <property type="molecule type" value="Genomic_DNA"/>
</dbReference>
<sequence length="117" mass="12128">MQRRDIAQSIADALFEAEGAVDMALEKAALFIALTSSLRRDHDFSAVLGHDGVAAVARSVDTLGQTRTHLMAAHAALAAAAPEIGVRPATLHGTGVSKPERNGIVPTAEVPAPRIVA</sequence>
<comment type="caution">
    <text evidence="1">The sequence shown here is derived from an EMBL/GenBank/DDBJ whole genome shotgun (WGS) entry which is preliminary data.</text>
</comment>
<proteinExistence type="predicted"/>
<dbReference type="OrthoDB" id="7206798at2"/>
<accession>A0A501XHI0</accession>
<dbReference type="Proteomes" id="UP000319897">
    <property type="component" value="Unassembled WGS sequence"/>
</dbReference>